<evidence type="ECO:0008006" key="7">
    <source>
        <dbReference type="Google" id="ProtNLM"/>
    </source>
</evidence>
<dbReference type="VEuPathDB" id="TriTrypDB:Tc_MARK_3357"/>
<dbReference type="InterPro" id="IPR043971">
    <property type="entry name" value="FUZ/MON1/HPS1_longin_2"/>
</dbReference>
<dbReference type="VEuPathDB" id="TriTrypDB:BCY84_15402"/>
<dbReference type="InterPro" id="IPR004353">
    <property type="entry name" value="Mon1"/>
</dbReference>
<comment type="caution">
    <text evidence="5">The sequence shown here is derived from an EMBL/GenBank/DDBJ whole genome shotgun (WGS) entry which is preliminary data.</text>
</comment>
<evidence type="ECO:0000259" key="3">
    <source>
        <dbReference type="Pfam" id="PF19036"/>
    </source>
</evidence>
<dbReference type="Pfam" id="PF19037">
    <property type="entry name" value="Fuz_longin_2"/>
    <property type="match status" value="1"/>
</dbReference>
<dbReference type="InterPro" id="IPR043972">
    <property type="entry name" value="FUZ/MON1/HPS1_longin_1"/>
</dbReference>
<protein>
    <recommendedName>
        <fullName evidence="7">Vacuolar fusion protein MON1 homolog</fullName>
    </recommendedName>
</protein>
<evidence type="ECO:0000313" key="6">
    <source>
        <dbReference type="Proteomes" id="UP000246078"/>
    </source>
</evidence>
<feature type="coiled-coil region" evidence="1">
    <location>
        <begin position="486"/>
        <end position="513"/>
    </location>
</feature>
<evidence type="ECO:0000313" key="5">
    <source>
        <dbReference type="EMBL" id="PWV18322.1"/>
    </source>
</evidence>
<dbReference type="VEuPathDB" id="TriTrypDB:TcCLB.506195.240"/>
<dbReference type="GO" id="GO:0006623">
    <property type="term" value="P:protein targeting to vacuole"/>
    <property type="evidence" value="ECO:0007669"/>
    <property type="project" value="InterPro"/>
</dbReference>
<feature type="compositionally biased region" description="Acidic residues" evidence="2">
    <location>
        <begin position="42"/>
        <end position="52"/>
    </location>
</feature>
<name>A0A2V2XD39_TRYCR</name>
<feature type="domain" description="FUZ/MON1/HPS1 second Longin" evidence="4">
    <location>
        <begin position="322"/>
        <end position="389"/>
    </location>
</feature>
<dbReference type="GO" id="GO:0016192">
    <property type="term" value="P:vesicle-mediated transport"/>
    <property type="evidence" value="ECO:0007669"/>
    <property type="project" value="InterPro"/>
</dbReference>
<dbReference type="PANTHER" id="PTHR13027">
    <property type="entry name" value="SAND PROTEIN-RELATED"/>
    <property type="match status" value="1"/>
</dbReference>
<dbReference type="PRINTS" id="PR01546">
    <property type="entry name" value="YEAST73DUF"/>
</dbReference>
<dbReference type="VEuPathDB" id="TriTrypDB:C4B63_47g46"/>
<dbReference type="PANTHER" id="PTHR13027:SF7">
    <property type="entry name" value="VACUOLAR FUSION PROTEIN MON1 HOMOLOG"/>
    <property type="match status" value="1"/>
</dbReference>
<reference evidence="5 6" key="1">
    <citation type="journal article" date="2018" name="Microb. Genom.">
        <title>Expanding an expanded genome: long-read sequencing of Trypanosoma cruzi.</title>
        <authorList>
            <person name="Berna L."/>
            <person name="Rodriguez M."/>
            <person name="Chiribao M.L."/>
            <person name="Parodi-Talice A."/>
            <person name="Pita S."/>
            <person name="Rijo G."/>
            <person name="Alvarez-Valin F."/>
            <person name="Robello C."/>
        </authorList>
    </citation>
    <scope>NUCLEOTIDE SEQUENCE [LARGE SCALE GENOMIC DNA]</scope>
    <source>
        <strain evidence="5 6">TCC</strain>
    </source>
</reference>
<dbReference type="OrthoDB" id="272411at2759"/>
<dbReference type="EMBL" id="PRFC01000014">
    <property type="protein sequence ID" value="PWV18322.1"/>
    <property type="molecule type" value="Genomic_DNA"/>
</dbReference>
<dbReference type="VEuPathDB" id="TriTrypDB:TcG_06324"/>
<evidence type="ECO:0000259" key="4">
    <source>
        <dbReference type="Pfam" id="PF19037"/>
    </source>
</evidence>
<sequence>MDSSANGSLGDEKGEEGRGTPVGASGGVAVGFAGPPSRMEELSEEEEEEDETVATARNMELKLSAMRDVTLTDTAGDAGHMEEAQTPPQAAVASQVSGPSSLVMASQCVSPDNIFCRHSKHVFVFTSAGKPVFTRHGDEEEFTELFGIFRVLMAMAQQRHGDAAAVRQRQKENLHCITAGDLYLYFCVHGELFYVLVTRANESMRSCMRQLRQIHLQLVSLVPNVSSILSRHPSYDLRRLISSTDASVIRQLIRCNSQEECYLFRCLAAAPLSVRRRRSLEFLLTQHHGTAFSTTKSIGGGEENSTENTGHRAIAKEAEAKDHLYSFLFFRGRVVCAVGPADSDAPLHVDDALLLLNFTRCLANSQAGEIWAPVCLPMYNNTGYLWCYCANMNVMARDSRRGRAGLTSFGDLGNLALGQEEIQGRITGGHETEGSLCDPAYSGSRVKKDVAALDLPSDETPAAFLKSEGLLLVHIAASQEAFVALAEQTYRVASQLMSEIVQLEEELSRYERIALSLVTSEARVKKQAQQQRWLSCETTPPLAAHPDSSNVTSNTFLSPFIHPDGLQWFAAVLRGKPYKGGFLTLVYSEPSPAMRFSAHERKRLLRLVVEQRERLVHCSCLPEPLVLMRMNDVNLVVMRTTSTFIASLMEQFFKTRTDISSPSSAASAGDGDDFITSQEALVASSRVKELMLLFSPHVSNPQMLRCALRVLVRLAARESELSFYQLRGVRR</sequence>
<dbReference type="VEuPathDB" id="TriTrypDB:TcCLB.503959.20"/>
<dbReference type="VEuPathDB" id="TriTrypDB:TcCL_ESM05475"/>
<dbReference type="Pfam" id="PF19036">
    <property type="entry name" value="Fuz_longin_1"/>
    <property type="match status" value="1"/>
</dbReference>
<dbReference type="VEuPathDB" id="TriTrypDB:C3747_14g193"/>
<gene>
    <name evidence="5" type="ORF">C3747_14g193</name>
</gene>
<accession>A0A2V2XD39</accession>
<dbReference type="VEuPathDB" id="TriTrypDB:TcBrA4_0131970"/>
<dbReference type="VEuPathDB" id="TriTrypDB:TCSYLVIO_004379"/>
<feature type="domain" description="FUZ/MON1/HPS1 first Longin" evidence="3">
    <location>
        <begin position="120"/>
        <end position="245"/>
    </location>
</feature>
<dbReference type="OMA" id="EIWAPLC"/>
<evidence type="ECO:0000256" key="2">
    <source>
        <dbReference type="SAM" id="MobiDB-lite"/>
    </source>
</evidence>
<dbReference type="VEuPathDB" id="TriTrypDB:TCDM_04043"/>
<evidence type="ECO:0000256" key="1">
    <source>
        <dbReference type="SAM" id="Coils"/>
    </source>
</evidence>
<dbReference type="VEuPathDB" id="TriTrypDB:ECC02_005233"/>
<proteinExistence type="predicted"/>
<dbReference type="AlphaFoldDB" id="A0A2V2XD39"/>
<organism evidence="5 6">
    <name type="scientific">Trypanosoma cruzi</name>
    <dbReference type="NCBI Taxonomy" id="5693"/>
    <lineage>
        <taxon>Eukaryota</taxon>
        <taxon>Discoba</taxon>
        <taxon>Euglenozoa</taxon>
        <taxon>Kinetoplastea</taxon>
        <taxon>Metakinetoplastina</taxon>
        <taxon>Trypanosomatida</taxon>
        <taxon>Trypanosomatidae</taxon>
        <taxon>Trypanosoma</taxon>
        <taxon>Schizotrypanum</taxon>
    </lineage>
</organism>
<keyword evidence="1" id="KW-0175">Coiled coil</keyword>
<feature type="region of interest" description="Disordered" evidence="2">
    <location>
        <begin position="1"/>
        <end position="53"/>
    </location>
</feature>
<dbReference type="Proteomes" id="UP000246078">
    <property type="component" value="Unassembled WGS sequence"/>
</dbReference>